<comment type="caution">
    <text evidence="2">The sequence shown here is derived from an EMBL/GenBank/DDBJ whole genome shotgun (WGS) entry which is preliminary data.</text>
</comment>
<name>A0AA38HDI2_9TREE</name>
<dbReference type="Proteomes" id="UP001164286">
    <property type="component" value="Unassembled WGS sequence"/>
</dbReference>
<feature type="compositionally biased region" description="Basic and acidic residues" evidence="1">
    <location>
        <begin position="339"/>
        <end position="353"/>
    </location>
</feature>
<dbReference type="GeneID" id="77726956"/>
<organism evidence="2 3">
    <name type="scientific">Dioszegia hungarica</name>
    <dbReference type="NCBI Taxonomy" id="4972"/>
    <lineage>
        <taxon>Eukaryota</taxon>
        <taxon>Fungi</taxon>
        <taxon>Dikarya</taxon>
        <taxon>Basidiomycota</taxon>
        <taxon>Agaricomycotina</taxon>
        <taxon>Tremellomycetes</taxon>
        <taxon>Tremellales</taxon>
        <taxon>Bulleribasidiaceae</taxon>
        <taxon>Dioszegia</taxon>
    </lineage>
</organism>
<accession>A0AA38HDI2</accession>
<feature type="compositionally biased region" description="Basic and acidic residues" evidence="1">
    <location>
        <begin position="473"/>
        <end position="488"/>
    </location>
</feature>
<evidence type="ECO:0000313" key="2">
    <source>
        <dbReference type="EMBL" id="KAI9639077.1"/>
    </source>
</evidence>
<dbReference type="EMBL" id="JAKWFO010000001">
    <property type="protein sequence ID" value="KAI9639077.1"/>
    <property type="molecule type" value="Genomic_DNA"/>
</dbReference>
<gene>
    <name evidence="2" type="ORF">MKK02DRAFT_29216</name>
</gene>
<proteinExistence type="predicted"/>
<feature type="region of interest" description="Disordered" evidence="1">
    <location>
        <begin position="461"/>
        <end position="490"/>
    </location>
</feature>
<evidence type="ECO:0000313" key="3">
    <source>
        <dbReference type="Proteomes" id="UP001164286"/>
    </source>
</evidence>
<reference evidence="2" key="1">
    <citation type="journal article" date="2022" name="G3 (Bethesda)">
        <title>High quality genome of the basidiomycete yeast Dioszegia hungarica PDD-24b-2 isolated from cloud water.</title>
        <authorList>
            <person name="Jarrige D."/>
            <person name="Haridas S."/>
            <person name="Bleykasten-Grosshans C."/>
            <person name="Joly M."/>
            <person name="Nadalig T."/>
            <person name="Sancelme M."/>
            <person name="Vuilleumier S."/>
            <person name="Grigoriev I.V."/>
            <person name="Amato P."/>
            <person name="Bringel F."/>
        </authorList>
    </citation>
    <scope>NUCLEOTIDE SEQUENCE</scope>
    <source>
        <strain evidence="2">PDD-24b-2</strain>
    </source>
</reference>
<dbReference type="RefSeq" id="XP_052948854.1">
    <property type="nucleotide sequence ID" value="XM_053087751.1"/>
</dbReference>
<sequence>MLLGGERLLWVGGRVETVESSSGGMRCIYEYCYGVEVGRQDAGDGMAANIGQPCTPTKQKRLASGAFLSQANMSHLAFSLQSDSVAARPPSALLCDERVTRVGRNDAPKLRKAAPGPGRAVSVMWGNFRPSTSYNQSHSAALCRASGYDPATMGMMRCRSSLKIGRQYQILVTFPTVPTSARQHLITESTPLHRLHLAPSVTGERVGRSCQGAWKPRLFPGGEIFPLHRVGMSSSRSPKSATATGFELLKVEPADPAGGLLAQTLTSYTANGAGRSRYGNDQVPAAPMLRIYQHRILVTRLLLRSRWLLAASALQTETRRPSRPSETRLGGYAKSQGVEGHDAMRNRSAQEKTHLSTRHYYSCYLAGGFRVAAERSAPSQERPIQIFAFPIPHRPALRLLRLETTRLGRSKVARFVRLGDEMRAGIGCRFVLGTGRGMRVVASDSGVMVAVEIWPMLSGIPAGRNQESGEQQESERENIGEQRNRGLRFDGYPTRGLTSAMHAVLPTRRQWGDDGHGSRNAQRSPCWPLITLVAEEQDWVVEIDGWGWSEGAGKPAKDRS</sequence>
<keyword evidence="3" id="KW-1185">Reference proteome</keyword>
<dbReference type="AlphaFoldDB" id="A0AA38HDI2"/>
<feature type="region of interest" description="Disordered" evidence="1">
    <location>
        <begin position="316"/>
        <end position="353"/>
    </location>
</feature>
<feature type="compositionally biased region" description="Basic and acidic residues" evidence="1">
    <location>
        <begin position="317"/>
        <end position="326"/>
    </location>
</feature>
<evidence type="ECO:0000256" key="1">
    <source>
        <dbReference type="SAM" id="MobiDB-lite"/>
    </source>
</evidence>
<protein>
    <submittedName>
        <fullName evidence="2">Uncharacterized protein</fullName>
    </submittedName>
</protein>